<dbReference type="EMBL" id="QRDY01000009">
    <property type="protein sequence ID" value="RED58011.1"/>
    <property type="molecule type" value="Genomic_DNA"/>
</dbReference>
<dbReference type="InterPro" id="IPR010808">
    <property type="entry name" value="CheA_P2-bd"/>
</dbReference>
<dbReference type="Pfam" id="PF02518">
    <property type="entry name" value="HATPase_c"/>
    <property type="match status" value="1"/>
</dbReference>
<dbReference type="Gene3D" id="1.10.287.560">
    <property type="entry name" value="Histidine kinase CheA-like, homodimeric domain"/>
    <property type="match status" value="1"/>
</dbReference>
<dbReference type="PANTHER" id="PTHR43395">
    <property type="entry name" value="SENSOR HISTIDINE KINASE CHEA"/>
    <property type="match status" value="1"/>
</dbReference>
<keyword evidence="5" id="KW-0963">Cytoplasm</keyword>
<dbReference type="SMART" id="SM01231">
    <property type="entry name" value="H-kinase_dim"/>
    <property type="match status" value="1"/>
</dbReference>
<dbReference type="SMART" id="SM00387">
    <property type="entry name" value="HATPase_c"/>
    <property type="match status" value="1"/>
</dbReference>
<comment type="subcellular location">
    <subcellularLocation>
        <location evidence="2">Cytoplasm</location>
    </subcellularLocation>
</comment>
<dbReference type="OrthoDB" id="9803176at2"/>
<keyword evidence="12" id="KW-0902">Two-component regulatory system</keyword>
<evidence type="ECO:0000256" key="10">
    <source>
        <dbReference type="ARBA" id="ARBA00022777"/>
    </source>
</evidence>
<dbReference type="SUPFAM" id="SSF47226">
    <property type="entry name" value="Histidine-containing phosphotransfer domain, HPT domain"/>
    <property type="match status" value="1"/>
</dbReference>
<dbReference type="InterPro" id="IPR036061">
    <property type="entry name" value="CheW-like_dom_sf"/>
</dbReference>
<keyword evidence="10 19" id="KW-0418">Kinase</keyword>
<dbReference type="InterPro" id="IPR005467">
    <property type="entry name" value="His_kinase_dom"/>
</dbReference>
<dbReference type="Gene3D" id="1.20.120.160">
    <property type="entry name" value="HPT domain"/>
    <property type="match status" value="1"/>
</dbReference>
<keyword evidence="6" id="KW-0145">Chemotaxis</keyword>
<dbReference type="PRINTS" id="PR00344">
    <property type="entry name" value="BCTRLSENSOR"/>
</dbReference>
<dbReference type="InterPro" id="IPR037006">
    <property type="entry name" value="CheA-like_homodim_sf"/>
</dbReference>
<evidence type="ECO:0000256" key="12">
    <source>
        <dbReference type="ARBA" id="ARBA00023012"/>
    </source>
</evidence>
<evidence type="ECO:0000259" key="17">
    <source>
        <dbReference type="PROSITE" id="PS50851"/>
    </source>
</evidence>
<keyword evidence="9" id="KW-0547">Nucleotide-binding</keyword>
<feature type="domain" description="Histidine kinase" evidence="16">
    <location>
        <begin position="327"/>
        <end position="529"/>
    </location>
</feature>
<reference evidence="19 20" key="1">
    <citation type="submission" date="2018-07" db="EMBL/GenBank/DDBJ databases">
        <title>Genomic Encyclopedia of Type Strains, Phase III (KMG-III): the genomes of soil and plant-associated and newly described type strains.</title>
        <authorList>
            <person name="Whitman W."/>
        </authorList>
    </citation>
    <scope>NUCLEOTIDE SEQUENCE [LARGE SCALE GENOMIC DNA]</scope>
    <source>
        <strain evidence="19 20">CECT 8236</strain>
    </source>
</reference>
<dbReference type="Gene3D" id="3.30.565.10">
    <property type="entry name" value="Histidine kinase-like ATPase, C-terminal domain"/>
    <property type="match status" value="1"/>
</dbReference>
<dbReference type="InterPro" id="IPR036890">
    <property type="entry name" value="HATPase_C_sf"/>
</dbReference>
<evidence type="ECO:0000259" key="18">
    <source>
        <dbReference type="PROSITE" id="PS50894"/>
    </source>
</evidence>
<dbReference type="InterPro" id="IPR004105">
    <property type="entry name" value="CheA-like_dim"/>
</dbReference>
<dbReference type="PROSITE" id="PS50851">
    <property type="entry name" value="CHEW"/>
    <property type="match status" value="1"/>
</dbReference>
<evidence type="ECO:0000256" key="2">
    <source>
        <dbReference type="ARBA" id="ARBA00004496"/>
    </source>
</evidence>
<evidence type="ECO:0000256" key="8">
    <source>
        <dbReference type="ARBA" id="ARBA00022679"/>
    </source>
</evidence>
<evidence type="ECO:0000256" key="3">
    <source>
        <dbReference type="ARBA" id="ARBA00012438"/>
    </source>
</evidence>
<evidence type="ECO:0000256" key="1">
    <source>
        <dbReference type="ARBA" id="ARBA00000085"/>
    </source>
</evidence>
<dbReference type="Gene3D" id="3.30.70.1110">
    <property type="entry name" value="Histidine kinase CheA-like, P2 response regulator-binding domain"/>
    <property type="match status" value="1"/>
</dbReference>
<feature type="modified residue" description="Phosphohistidine" evidence="14">
    <location>
        <position position="51"/>
    </location>
</feature>
<dbReference type="AlphaFoldDB" id="A0A3D9I8I5"/>
<organism evidence="19 20">
    <name type="scientific">Cohnella lupini</name>
    <dbReference type="NCBI Taxonomy" id="1294267"/>
    <lineage>
        <taxon>Bacteria</taxon>
        <taxon>Bacillati</taxon>
        <taxon>Bacillota</taxon>
        <taxon>Bacilli</taxon>
        <taxon>Bacillales</taxon>
        <taxon>Paenibacillaceae</taxon>
        <taxon>Cohnella</taxon>
    </lineage>
</organism>
<dbReference type="InterPro" id="IPR008207">
    <property type="entry name" value="Sig_transdc_His_kin_Hpt_dom"/>
</dbReference>
<dbReference type="InterPro" id="IPR037052">
    <property type="entry name" value="CheA-like_P2_sf"/>
</dbReference>
<dbReference type="PROSITE" id="PS50894">
    <property type="entry name" value="HPT"/>
    <property type="match status" value="1"/>
</dbReference>
<feature type="domain" description="CheW-like" evidence="17">
    <location>
        <begin position="531"/>
        <end position="669"/>
    </location>
</feature>
<evidence type="ECO:0000259" key="16">
    <source>
        <dbReference type="PROSITE" id="PS50109"/>
    </source>
</evidence>
<dbReference type="Gene3D" id="2.30.30.40">
    <property type="entry name" value="SH3 Domains"/>
    <property type="match status" value="1"/>
</dbReference>
<dbReference type="Pfam" id="PF02895">
    <property type="entry name" value="H-kinase_dim"/>
    <property type="match status" value="1"/>
</dbReference>
<dbReference type="PANTHER" id="PTHR43395:SF10">
    <property type="entry name" value="CHEMOTAXIS PROTEIN CHEA"/>
    <property type="match status" value="1"/>
</dbReference>
<dbReference type="InterPro" id="IPR036641">
    <property type="entry name" value="HPT_dom_sf"/>
</dbReference>
<keyword evidence="11" id="KW-0067">ATP-binding</keyword>
<dbReference type="SUPFAM" id="SSF47384">
    <property type="entry name" value="Homodimeric domain of signal transducing histidine kinase"/>
    <property type="match status" value="1"/>
</dbReference>
<dbReference type="SUPFAM" id="SSF55874">
    <property type="entry name" value="ATPase domain of HSP90 chaperone/DNA topoisomerase II/histidine kinase"/>
    <property type="match status" value="1"/>
</dbReference>
<keyword evidence="7 14" id="KW-0597">Phosphoprotein</keyword>
<dbReference type="Pfam" id="PF01627">
    <property type="entry name" value="Hpt"/>
    <property type="match status" value="1"/>
</dbReference>
<dbReference type="SMART" id="SM00073">
    <property type="entry name" value="HPT"/>
    <property type="match status" value="1"/>
</dbReference>
<dbReference type="InterPro" id="IPR003594">
    <property type="entry name" value="HATPase_dom"/>
</dbReference>
<dbReference type="GO" id="GO:0005524">
    <property type="term" value="F:ATP binding"/>
    <property type="evidence" value="ECO:0007669"/>
    <property type="project" value="UniProtKB-KW"/>
</dbReference>
<dbReference type="InterPro" id="IPR036097">
    <property type="entry name" value="HisK_dim/P_sf"/>
</dbReference>
<gene>
    <name evidence="19" type="ORF">DFP95_10947</name>
</gene>
<dbReference type="InterPro" id="IPR035891">
    <property type="entry name" value="CheY-binding_CheA"/>
</dbReference>
<evidence type="ECO:0000313" key="19">
    <source>
        <dbReference type="EMBL" id="RED58011.1"/>
    </source>
</evidence>
<dbReference type="Proteomes" id="UP000256869">
    <property type="component" value="Unassembled WGS sequence"/>
</dbReference>
<evidence type="ECO:0000313" key="20">
    <source>
        <dbReference type="Proteomes" id="UP000256869"/>
    </source>
</evidence>
<proteinExistence type="predicted"/>
<comment type="caution">
    <text evidence="19">The sequence shown here is derived from an EMBL/GenBank/DDBJ whole genome shotgun (WGS) entry which is preliminary data.</text>
</comment>
<evidence type="ECO:0000256" key="4">
    <source>
        <dbReference type="ARBA" id="ARBA00021495"/>
    </source>
</evidence>
<dbReference type="CDD" id="cd00088">
    <property type="entry name" value="HPT"/>
    <property type="match status" value="1"/>
</dbReference>
<sequence length="678" mass="75487">MNGLDMSDSLMEMYIFETFQLLEQVESVILDNEHASAFSPRAIDDIFRNMHTIKGSAAMMQYSGIAEIGHAIEDLFHYIRANPGVDYDFQALSSLVLRVVDFIKAEVALIARAETPSGNPVSVIIDIHSFLAVLKQPYPVYEIEKRYYQAVVRFQEHCQMENIRAYNIVHRLQEISDSFSHEPPDLLDETCSVDPIRENGFRVLFYTNRDYEEVHRFFAQTAFLEGFELIVGVDESEPGDQSEVVYVPELTGPRSEAGNSPDDGDILEPEMPDKRDNARGGMISVNVSKLDKLMDLVGELVIAEAMVTGGETAGGAGAGANAKANGHLRKITGELQDIVMSIRMVPLVSTFHKMRRVARDMCQKLGKQVEIRIIGEETELDKNIIDRISDPLMHLVRNAIDHGIEPPEERLAQGKVANGVITLEARNNGGDVEIIVKDDGKGLNRERILERAREVGLVSENASELSDQEIYGVIFHPGFSTKEQVSEFSGRGVGMDVVSRNVEAVGGTISVESIRHSGSGVTMKIPLTLAIIDGMNVRVGDSRFTLPTVAIMESFRPKQSDVIIDPDGNEMIMLRGICYPILRLYERFNCKLSETSFDKGIFVMLEQEGRNLCLFVDELIGQQQVVVKTLPRYIKQTMRREGIAGCALLGDGNISLIIDVAELLGMGRRNAQLAYNRR</sequence>
<dbReference type="SUPFAM" id="SSF55052">
    <property type="entry name" value="CheY-binding domain of CheA"/>
    <property type="match status" value="1"/>
</dbReference>
<name>A0A3D9I8I5_9BACL</name>
<dbReference type="Pfam" id="PF07194">
    <property type="entry name" value="P2"/>
    <property type="match status" value="1"/>
</dbReference>
<dbReference type="Pfam" id="PF01584">
    <property type="entry name" value="CheW"/>
    <property type="match status" value="1"/>
</dbReference>
<dbReference type="InterPro" id="IPR051315">
    <property type="entry name" value="Bact_Chemotaxis_CheA"/>
</dbReference>
<evidence type="ECO:0000256" key="11">
    <source>
        <dbReference type="ARBA" id="ARBA00022840"/>
    </source>
</evidence>
<dbReference type="RefSeq" id="WP_115993681.1">
    <property type="nucleotide sequence ID" value="NZ_QRDY01000009.1"/>
</dbReference>
<accession>A0A3D9I8I5</accession>
<dbReference type="FunFam" id="3.30.565.10:FF:000016">
    <property type="entry name" value="Chemotaxis protein CheA, putative"/>
    <property type="match status" value="1"/>
</dbReference>
<evidence type="ECO:0000256" key="6">
    <source>
        <dbReference type="ARBA" id="ARBA00022500"/>
    </source>
</evidence>
<dbReference type="CDD" id="cd16916">
    <property type="entry name" value="HATPase_CheA-like"/>
    <property type="match status" value="1"/>
</dbReference>
<comment type="function">
    <text evidence="13">Involved in the transmission of sensory signals from the chemoreceptors to the flagellar motors. CheA is autophosphorylated; it can transfer its phosphate group to either CheB or CheY.</text>
</comment>
<dbReference type="InterPro" id="IPR002545">
    <property type="entry name" value="CheW-lke_dom"/>
</dbReference>
<evidence type="ECO:0000256" key="14">
    <source>
        <dbReference type="PROSITE-ProRule" id="PRU00110"/>
    </source>
</evidence>
<keyword evidence="20" id="KW-1185">Reference proteome</keyword>
<protein>
    <recommendedName>
        <fullName evidence="4">Chemotaxis protein CheA</fullName>
        <ecNumber evidence="3">2.7.13.3</ecNumber>
    </recommendedName>
</protein>
<dbReference type="GO" id="GO:0005737">
    <property type="term" value="C:cytoplasm"/>
    <property type="evidence" value="ECO:0007669"/>
    <property type="project" value="UniProtKB-SubCell"/>
</dbReference>
<keyword evidence="8" id="KW-0808">Transferase</keyword>
<feature type="domain" description="HPt" evidence="18">
    <location>
        <begin position="3"/>
        <end position="110"/>
    </location>
</feature>
<dbReference type="EC" id="2.7.13.3" evidence="3"/>
<evidence type="ECO:0000256" key="5">
    <source>
        <dbReference type="ARBA" id="ARBA00022490"/>
    </source>
</evidence>
<dbReference type="GO" id="GO:0006935">
    <property type="term" value="P:chemotaxis"/>
    <property type="evidence" value="ECO:0007669"/>
    <property type="project" value="UniProtKB-KW"/>
</dbReference>
<dbReference type="GO" id="GO:0000155">
    <property type="term" value="F:phosphorelay sensor kinase activity"/>
    <property type="evidence" value="ECO:0007669"/>
    <property type="project" value="InterPro"/>
</dbReference>
<evidence type="ECO:0000256" key="13">
    <source>
        <dbReference type="ARBA" id="ARBA00035100"/>
    </source>
</evidence>
<dbReference type="SUPFAM" id="SSF50341">
    <property type="entry name" value="CheW-like"/>
    <property type="match status" value="1"/>
</dbReference>
<comment type="catalytic activity">
    <reaction evidence="1">
        <text>ATP + protein L-histidine = ADP + protein N-phospho-L-histidine.</text>
        <dbReference type="EC" id="2.7.13.3"/>
    </reaction>
</comment>
<dbReference type="InterPro" id="IPR004358">
    <property type="entry name" value="Sig_transdc_His_kin-like_C"/>
</dbReference>
<feature type="region of interest" description="Disordered" evidence="15">
    <location>
        <begin position="251"/>
        <end position="280"/>
    </location>
</feature>
<dbReference type="PROSITE" id="PS50109">
    <property type="entry name" value="HIS_KIN"/>
    <property type="match status" value="1"/>
</dbReference>
<evidence type="ECO:0000256" key="15">
    <source>
        <dbReference type="SAM" id="MobiDB-lite"/>
    </source>
</evidence>
<evidence type="ECO:0000256" key="7">
    <source>
        <dbReference type="ARBA" id="ARBA00022553"/>
    </source>
</evidence>
<dbReference type="SMART" id="SM00260">
    <property type="entry name" value="CheW"/>
    <property type="match status" value="1"/>
</dbReference>
<evidence type="ECO:0000256" key="9">
    <source>
        <dbReference type="ARBA" id="ARBA00022741"/>
    </source>
</evidence>